<dbReference type="EMBL" id="GGEC01003794">
    <property type="protein sequence ID" value="MBW84277.1"/>
    <property type="molecule type" value="Transcribed_RNA"/>
</dbReference>
<reference evidence="1" key="1">
    <citation type="submission" date="2018-02" db="EMBL/GenBank/DDBJ databases">
        <title>Rhizophora mucronata_Transcriptome.</title>
        <authorList>
            <person name="Meera S.P."/>
            <person name="Sreeshan A."/>
            <person name="Augustine A."/>
        </authorList>
    </citation>
    <scope>NUCLEOTIDE SEQUENCE</scope>
    <source>
        <tissue evidence="1">Leaf</tissue>
    </source>
</reference>
<proteinExistence type="predicted"/>
<name>A0A2P2ISV8_RHIMU</name>
<sequence>MLFIPSYRAFWRLVNPTLIMLPSKCNRFCTHHAVIL</sequence>
<evidence type="ECO:0000313" key="1">
    <source>
        <dbReference type="EMBL" id="MBW84277.1"/>
    </source>
</evidence>
<organism evidence="1">
    <name type="scientific">Rhizophora mucronata</name>
    <name type="common">Asiatic mangrove</name>
    <dbReference type="NCBI Taxonomy" id="61149"/>
    <lineage>
        <taxon>Eukaryota</taxon>
        <taxon>Viridiplantae</taxon>
        <taxon>Streptophyta</taxon>
        <taxon>Embryophyta</taxon>
        <taxon>Tracheophyta</taxon>
        <taxon>Spermatophyta</taxon>
        <taxon>Magnoliopsida</taxon>
        <taxon>eudicotyledons</taxon>
        <taxon>Gunneridae</taxon>
        <taxon>Pentapetalae</taxon>
        <taxon>rosids</taxon>
        <taxon>fabids</taxon>
        <taxon>Malpighiales</taxon>
        <taxon>Rhizophoraceae</taxon>
        <taxon>Rhizophora</taxon>
    </lineage>
</organism>
<protein>
    <submittedName>
        <fullName evidence="1">Uncharacterized protein</fullName>
    </submittedName>
</protein>
<dbReference type="AlphaFoldDB" id="A0A2P2ISV8"/>
<accession>A0A2P2ISV8</accession>